<keyword evidence="1" id="KW-0614">Plasmid</keyword>
<dbReference type="EMBL" id="NJGC01000009">
    <property type="protein sequence ID" value="PAM71790.1"/>
    <property type="molecule type" value="Genomic_DNA"/>
</dbReference>
<geneLocation type="plasmid" evidence="1">
    <name>unnamed1</name>
</geneLocation>
<proteinExistence type="predicted"/>
<accession>A0A270NJ70</accession>
<dbReference type="AlphaFoldDB" id="A0A270NJ70"/>
<evidence type="ECO:0000313" key="3">
    <source>
        <dbReference type="Proteomes" id="UP000216433"/>
    </source>
</evidence>
<evidence type="ECO:0000313" key="2">
    <source>
        <dbReference type="EMBL" id="PAM71790.1"/>
    </source>
</evidence>
<organism evidence="2 3">
    <name type="scientific">Stenotrophomonas maltophilia</name>
    <name type="common">Pseudomonas maltophilia</name>
    <name type="synonym">Xanthomonas maltophilia</name>
    <dbReference type="NCBI Taxonomy" id="40324"/>
    <lineage>
        <taxon>Bacteria</taxon>
        <taxon>Pseudomonadati</taxon>
        <taxon>Pseudomonadota</taxon>
        <taxon>Gammaproteobacteria</taxon>
        <taxon>Lysobacterales</taxon>
        <taxon>Lysobacteraceae</taxon>
        <taxon>Stenotrophomonas</taxon>
        <taxon>Stenotrophomonas maltophilia group</taxon>
    </lineage>
</organism>
<name>A0A270NJ70_STEMA</name>
<sequence length="456" mass="51831">MEELLYESSTTTAGKLIDTEARQMSIAQLNPVLRILRSVSGMPLKSAVEDHPIDDIRTIKTLYNYSYDSGMHLIRMLEPPGPNSEAIVGVLTSPPTKENEGVIEARRRILNDLEKAVCVEEKELIDALFNPWNAPHLHWRETNDAIDKILLTHFHIESDRDLLGECDRYLIAKTDEFMSKIAPLRREQRLHTAAHVHLRALEFLHSLQFQITTNRTIRNDKTIGDVQMDFSRICDSLPPVQGVVIQGHNPFMSLDEVLAFSTENAGEIARLVSRATGFVYNRRDILKGKDAIRARYALEVYLASINLPSNDNPKPIAVVHVVAAFCSVLHQRKLKSKPMKSRRYGSKISSPQKQLDAFIEGKVTHLASTAWFIYSERTLWYTQAMLGRLGMASSHKPLQTAQARFLKEVYASLDHVQIRALIDSYRSCMVKAAEEFVVLHGKHGTQYDWVHGLRRE</sequence>
<dbReference type="Proteomes" id="UP000216433">
    <property type="component" value="Unassembled WGS sequence"/>
</dbReference>
<evidence type="ECO:0000313" key="1">
    <source>
        <dbReference type="EMBL" id="PAM64633.1"/>
    </source>
</evidence>
<dbReference type="EMBL" id="NJGC01000149">
    <property type="protein sequence ID" value="PAM64633.1"/>
    <property type="molecule type" value="Genomic_DNA"/>
</dbReference>
<comment type="caution">
    <text evidence="2">The sequence shown here is derived from an EMBL/GenBank/DDBJ whole genome shotgun (WGS) entry which is preliminary data.</text>
</comment>
<protein>
    <submittedName>
        <fullName evidence="2">Uncharacterized protein</fullName>
    </submittedName>
</protein>
<gene>
    <name evidence="2" type="ORF">CEK00_09340</name>
    <name evidence="1" type="ORF">CEK00_21660</name>
</gene>
<reference evidence="2 3" key="1">
    <citation type="submission" date="2017-06" db="EMBL/GenBank/DDBJ databases">
        <title>Genome sequencing and assembly of Stenotrophomonas maltophilia DF07.</title>
        <authorList>
            <person name="Iyer R."/>
        </authorList>
    </citation>
    <scope>NUCLEOTIDE SEQUENCE [LARGE SCALE GENOMIC DNA]</scope>
    <source>
        <strain evidence="2 3">DF07</strain>
        <plasmid evidence="1">unnamed1</plasmid>
    </source>
</reference>